<dbReference type="InterPro" id="IPR036038">
    <property type="entry name" value="Aminotransferase-like"/>
</dbReference>
<dbReference type="GO" id="GO:0008153">
    <property type="term" value="P:4-aminobenzoate biosynthetic process"/>
    <property type="evidence" value="ECO:0007669"/>
    <property type="project" value="TreeGrafter"/>
</dbReference>
<keyword evidence="3" id="KW-0808">Transferase</keyword>
<dbReference type="InterPro" id="IPR043132">
    <property type="entry name" value="BCAT-like_C"/>
</dbReference>
<keyword evidence="3" id="KW-0032">Aminotransferase</keyword>
<dbReference type="OrthoDB" id="9805628at2"/>
<dbReference type="RefSeq" id="WP_091766732.1">
    <property type="nucleotide sequence ID" value="NZ_FNHG01000002.1"/>
</dbReference>
<dbReference type="STRING" id="144026.SAMN04488568_102322"/>
<evidence type="ECO:0000256" key="1">
    <source>
        <dbReference type="ARBA" id="ARBA00009320"/>
    </source>
</evidence>
<dbReference type="SUPFAM" id="SSF56752">
    <property type="entry name" value="D-aminoacid aminotransferase-like PLP-dependent enzymes"/>
    <property type="match status" value="1"/>
</dbReference>
<comment type="similarity">
    <text evidence="1">Belongs to the class-IV pyridoxal-phosphate-dependent aminotransferase family.</text>
</comment>
<dbReference type="GO" id="GO:0008483">
    <property type="term" value="F:transaminase activity"/>
    <property type="evidence" value="ECO:0007669"/>
    <property type="project" value="UniProtKB-KW"/>
</dbReference>
<dbReference type="EMBL" id="FNHG01000002">
    <property type="protein sequence ID" value="SDL85004.1"/>
    <property type="molecule type" value="Genomic_DNA"/>
</dbReference>
<dbReference type="Gene3D" id="3.20.10.10">
    <property type="entry name" value="D-amino Acid Aminotransferase, subunit A, domain 2"/>
    <property type="match status" value="1"/>
</dbReference>
<dbReference type="InterPro" id="IPR001544">
    <property type="entry name" value="Aminotrans_IV"/>
</dbReference>
<dbReference type="PANTHER" id="PTHR42743:SF2">
    <property type="entry name" value="AMINODEOXYCHORISMATE LYASE"/>
    <property type="match status" value="1"/>
</dbReference>
<evidence type="ECO:0000313" key="3">
    <source>
        <dbReference type="EMBL" id="SDL85004.1"/>
    </source>
</evidence>
<accession>A0A1G9NF39</accession>
<protein>
    <recommendedName>
        <fullName evidence="2">Probable branched-chain-amino-acid aminotransferase</fullName>
    </recommendedName>
</protein>
<name>A0A1G9NF39_9PROT</name>
<dbReference type="GO" id="GO:0005829">
    <property type="term" value="C:cytosol"/>
    <property type="evidence" value="ECO:0007669"/>
    <property type="project" value="TreeGrafter"/>
</dbReference>
<evidence type="ECO:0000256" key="2">
    <source>
        <dbReference type="ARBA" id="ARBA00014472"/>
    </source>
</evidence>
<proteinExistence type="inferred from homology"/>
<dbReference type="InterPro" id="IPR043131">
    <property type="entry name" value="BCAT-like_N"/>
</dbReference>
<gene>
    <name evidence="3" type="ORF">SAMN04488568_102322</name>
</gene>
<dbReference type="PANTHER" id="PTHR42743">
    <property type="entry name" value="AMINO-ACID AMINOTRANSFERASE"/>
    <property type="match status" value="1"/>
</dbReference>
<evidence type="ECO:0000313" key="4">
    <source>
        <dbReference type="Proteomes" id="UP000199759"/>
    </source>
</evidence>
<dbReference type="Pfam" id="PF01063">
    <property type="entry name" value="Aminotran_4"/>
    <property type="match status" value="1"/>
</dbReference>
<sequence length="265" mass="27783">MTIWLNGEWLEGDLAGLDVADRGLLLGDGLFETLRYSDGRVRRLDAHEQRLRTSCRALDLTCPLDRISLEPLIAELVARAGLTDAAIRLTLTAGCGERGLARTGADEPSCLISAAPLAPPPAALSLASTGAQRAGNSFAARHKTLSYIDNVMARREARRAGADMALLLDTQGRLSGADCANLFWHRDGRLFTPALACAVLPGTARAAIIAALDVEQGEFGPDSLDAADCVFVTNALMGAVAVSRIDGKPAGAGQAVPEAVRAVLD</sequence>
<dbReference type="InterPro" id="IPR050571">
    <property type="entry name" value="Class-IV_PLP-Dep_Aminotrnsfr"/>
</dbReference>
<dbReference type="Gene3D" id="3.30.470.10">
    <property type="match status" value="1"/>
</dbReference>
<dbReference type="AlphaFoldDB" id="A0A1G9NF39"/>
<keyword evidence="4" id="KW-1185">Reference proteome</keyword>
<organism evidence="3 4">
    <name type="scientific">Maricaulis salignorans</name>
    <dbReference type="NCBI Taxonomy" id="144026"/>
    <lineage>
        <taxon>Bacteria</taxon>
        <taxon>Pseudomonadati</taxon>
        <taxon>Pseudomonadota</taxon>
        <taxon>Alphaproteobacteria</taxon>
        <taxon>Maricaulales</taxon>
        <taxon>Maricaulaceae</taxon>
        <taxon>Maricaulis</taxon>
    </lineage>
</organism>
<reference evidence="3 4" key="1">
    <citation type="submission" date="2016-10" db="EMBL/GenBank/DDBJ databases">
        <authorList>
            <person name="de Groot N.N."/>
        </authorList>
    </citation>
    <scope>NUCLEOTIDE SEQUENCE [LARGE SCALE GENOMIC DNA]</scope>
    <source>
        <strain evidence="3 4">DSM 16077</strain>
    </source>
</reference>
<dbReference type="GO" id="GO:0008696">
    <property type="term" value="F:4-amino-4-deoxychorismate lyase activity"/>
    <property type="evidence" value="ECO:0007669"/>
    <property type="project" value="TreeGrafter"/>
</dbReference>
<dbReference type="Proteomes" id="UP000199759">
    <property type="component" value="Unassembled WGS sequence"/>
</dbReference>